<evidence type="ECO:0008006" key="4">
    <source>
        <dbReference type="Google" id="ProtNLM"/>
    </source>
</evidence>
<feature type="transmembrane region" description="Helical" evidence="1">
    <location>
        <begin position="46"/>
        <end position="64"/>
    </location>
</feature>
<feature type="signal peptide" evidence="2">
    <location>
        <begin position="1"/>
        <end position="21"/>
    </location>
</feature>
<proteinExistence type="predicted"/>
<dbReference type="AlphaFoldDB" id="A0A6B0U7A1"/>
<reference evidence="3" key="1">
    <citation type="submission" date="2019-12" db="EMBL/GenBank/DDBJ databases">
        <title>An insight into the sialome of adult female Ixodes ricinus ticks feeding for 6 days.</title>
        <authorList>
            <person name="Perner J."/>
            <person name="Ribeiro J.M.C."/>
        </authorList>
    </citation>
    <scope>NUCLEOTIDE SEQUENCE</scope>
    <source>
        <strain evidence="3">Semi-engorged</strain>
        <tissue evidence="3">Salivary glands</tissue>
    </source>
</reference>
<keyword evidence="1" id="KW-0812">Transmembrane</keyword>
<name>A0A6B0U7A1_IXORI</name>
<organism evidence="3">
    <name type="scientific">Ixodes ricinus</name>
    <name type="common">Common tick</name>
    <name type="synonym">Acarus ricinus</name>
    <dbReference type="NCBI Taxonomy" id="34613"/>
    <lineage>
        <taxon>Eukaryota</taxon>
        <taxon>Metazoa</taxon>
        <taxon>Ecdysozoa</taxon>
        <taxon>Arthropoda</taxon>
        <taxon>Chelicerata</taxon>
        <taxon>Arachnida</taxon>
        <taxon>Acari</taxon>
        <taxon>Parasitiformes</taxon>
        <taxon>Ixodida</taxon>
        <taxon>Ixodoidea</taxon>
        <taxon>Ixodidae</taxon>
        <taxon>Ixodinae</taxon>
        <taxon>Ixodes</taxon>
    </lineage>
</organism>
<evidence type="ECO:0000256" key="2">
    <source>
        <dbReference type="SAM" id="SignalP"/>
    </source>
</evidence>
<keyword evidence="1" id="KW-1133">Transmembrane helix</keyword>
<keyword evidence="1" id="KW-0472">Membrane</keyword>
<protein>
    <recommendedName>
        <fullName evidence="4">Secreted protein</fullName>
    </recommendedName>
</protein>
<feature type="chain" id="PRO_5025491284" description="Secreted protein" evidence="2">
    <location>
        <begin position="22"/>
        <end position="90"/>
    </location>
</feature>
<sequence length="90" mass="10474">MVCLRVVYLFSFCDLFCYVLSMCSTCSECSCRGLLLGWQFCEINKIVTLILFFLTSSVLVYFHGDFDIAFTYFALLSGRDLNYFCLIPFY</sequence>
<keyword evidence="2" id="KW-0732">Signal</keyword>
<evidence type="ECO:0000313" key="3">
    <source>
        <dbReference type="EMBL" id="MXU86271.1"/>
    </source>
</evidence>
<evidence type="ECO:0000256" key="1">
    <source>
        <dbReference type="SAM" id="Phobius"/>
    </source>
</evidence>
<accession>A0A6B0U7A1</accession>
<dbReference type="EMBL" id="GIFC01004188">
    <property type="protein sequence ID" value="MXU86271.1"/>
    <property type="molecule type" value="Transcribed_RNA"/>
</dbReference>